<dbReference type="Pfam" id="PF02674">
    <property type="entry name" value="Colicin_V"/>
    <property type="match status" value="1"/>
</dbReference>
<dbReference type="InterPro" id="IPR003825">
    <property type="entry name" value="Colicin-V_CvpA"/>
</dbReference>
<feature type="transmembrane region" description="Helical" evidence="5">
    <location>
        <begin position="30"/>
        <end position="52"/>
    </location>
</feature>
<proteinExistence type="predicted"/>
<name>A0A9X2FHV9_9LACO</name>
<comment type="subcellular location">
    <subcellularLocation>
        <location evidence="1">Membrane</location>
        <topology evidence="1">Multi-pass membrane protein</topology>
    </subcellularLocation>
</comment>
<dbReference type="PANTHER" id="PTHR37306">
    <property type="entry name" value="COLICIN V PRODUCTION PROTEIN"/>
    <property type="match status" value="1"/>
</dbReference>
<dbReference type="RefSeq" id="WP_253358851.1">
    <property type="nucleotide sequence ID" value="NZ_JAIULA010000002.1"/>
</dbReference>
<organism evidence="6 7">
    <name type="scientific">Ligilactobacillus ubinensis</name>
    <dbReference type="NCBI Taxonomy" id="2876789"/>
    <lineage>
        <taxon>Bacteria</taxon>
        <taxon>Bacillati</taxon>
        <taxon>Bacillota</taxon>
        <taxon>Bacilli</taxon>
        <taxon>Lactobacillales</taxon>
        <taxon>Lactobacillaceae</taxon>
        <taxon>Ligilactobacillus</taxon>
    </lineage>
</organism>
<sequence>MIISLIIIILLILAFRHGIRKGLVLPILNFIGYILVLFISLHFATSFGDFLATRLPDLGGSTSTSILGIANISISQLIYRVLAFWIIILAGGIVFRFVARVINGVFKLPLLSQLNSLIGGILSLVVMYIAIFFGVLILSTGPTESIKASVTSAPVANFILEKTPLFSQALASN</sequence>
<keyword evidence="4 5" id="KW-0472">Membrane</keyword>
<evidence type="ECO:0000256" key="2">
    <source>
        <dbReference type="ARBA" id="ARBA00022692"/>
    </source>
</evidence>
<keyword evidence="3 5" id="KW-1133">Transmembrane helix</keyword>
<reference evidence="6 7" key="1">
    <citation type="journal article" date="2023" name="Int. J. Syst. Evol. Microbiol.">
        <title>Ligilactobacillus ubinensis sp. nov., a novel species isolated from the wild ferment of a durian fruit (Durio zibethinus).</title>
        <authorList>
            <person name="Heng Y.C."/>
            <person name="Menon N."/>
            <person name="Chen B."/>
            <person name="Loo B.Z.L."/>
            <person name="Wong G.W.J."/>
            <person name="Lim A.C.H."/>
            <person name="Silvaraju S."/>
            <person name="Kittelmann S."/>
        </authorList>
    </citation>
    <scope>NUCLEOTIDE SEQUENCE [LARGE SCALE GENOMIC DNA]</scope>
    <source>
        <strain evidence="6 7">WILCCON 0076</strain>
    </source>
</reference>
<keyword evidence="2 5" id="KW-0812">Transmembrane</keyword>
<dbReference type="GO" id="GO:0009403">
    <property type="term" value="P:toxin biosynthetic process"/>
    <property type="evidence" value="ECO:0007669"/>
    <property type="project" value="InterPro"/>
</dbReference>
<evidence type="ECO:0000313" key="6">
    <source>
        <dbReference type="EMBL" id="MCP0885985.1"/>
    </source>
</evidence>
<feature type="transmembrane region" description="Helical" evidence="5">
    <location>
        <begin position="77"/>
        <end position="97"/>
    </location>
</feature>
<gene>
    <name evidence="6" type="ORF">LB941_01380</name>
</gene>
<feature type="transmembrane region" description="Helical" evidence="5">
    <location>
        <begin position="117"/>
        <end position="138"/>
    </location>
</feature>
<keyword evidence="7" id="KW-1185">Reference proteome</keyword>
<dbReference type="EMBL" id="JAIULA010000002">
    <property type="protein sequence ID" value="MCP0885985.1"/>
    <property type="molecule type" value="Genomic_DNA"/>
</dbReference>
<dbReference type="Proteomes" id="UP001139006">
    <property type="component" value="Unassembled WGS sequence"/>
</dbReference>
<evidence type="ECO:0000256" key="4">
    <source>
        <dbReference type="ARBA" id="ARBA00023136"/>
    </source>
</evidence>
<dbReference type="AlphaFoldDB" id="A0A9X2FHV9"/>
<evidence type="ECO:0000313" key="7">
    <source>
        <dbReference type="Proteomes" id="UP001139006"/>
    </source>
</evidence>
<accession>A0A9X2FHV9</accession>
<evidence type="ECO:0000256" key="1">
    <source>
        <dbReference type="ARBA" id="ARBA00004141"/>
    </source>
</evidence>
<dbReference type="PANTHER" id="PTHR37306:SF1">
    <property type="entry name" value="COLICIN V PRODUCTION PROTEIN"/>
    <property type="match status" value="1"/>
</dbReference>
<dbReference type="GO" id="GO:0016020">
    <property type="term" value="C:membrane"/>
    <property type="evidence" value="ECO:0007669"/>
    <property type="project" value="UniProtKB-SubCell"/>
</dbReference>
<evidence type="ECO:0000256" key="3">
    <source>
        <dbReference type="ARBA" id="ARBA00022989"/>
    </source>
</evidence>
<comment type="caution">
    <text evidence="6">The sequence shown here is derived from an EMBL/GenBank/DDBJ whole genome shotgun (WGS) entry which is preliminary data.</text>
</comment>
<protein>
    <submittedName>
        <fullName evidence="6">CvpA family protein</fullName>
    </submittedName>
</protein>
<evidence type="ECO:0000256" key="5">
    <source>
        <dbReference type="SAM" id="Phobius"/>
    </source>
</evidence>